<protein>
    <submittedName>
        <fullName evidence="1">(northern house mosquito) hypothetical protein</fullName>
    </submittedName>
</protein>
<dbReference type="AlphaFoldDB" id="A0A8D8KQK6"/>
<reference evidence="1" key="1">
    <citation type="submission" date="2021-05" db="EMBL/GenBank/DDBJ databases">
        <authorList>
            <person name="Alioto T."/>
            <person name="Alioto T."/>
            <person name="Gomez Garrido J."/>
        </authorList>
    </citation>
    <scope>NUCLEOTIDE SEQUENCE</scope>
</reference>
<name>A0A8D8KQK6_CULPI</name>
<organism evidence="1">
    <name type="scientific">Culex pipiens</name>
    <name type="common">House mosquito</name>
    <dbReference type="NCBI Taxonomy" id="7175"/>
    <lineage>
        <taxon>Eukaryota</taxon>
        <taxon>Metazoa</taxon>
        <taxon>Ecdysozoa</taxon>
        <taxon>Arthropoda</taxon>
        <taxon>Hexapoda</taxon>
        <taxon>Insecta</taxon>
        <taxon>Pterygota</taxon>
        <taxon>Neoptera</taxon>
        <taxon>Endopterygota</taxon>
        <taxon>Diptera</taxon>
        <taxon>Nematocera</taxon>
        <taxon>Culicoidea</taxon>
        <taxon>Culicidae</taxon>
        <taxon>Culicinae</taxon>
        <taxon>Culicini</taxon>
        <taxon>Culex</taxon>
        <taxon>Culex</taxon>
    </lineage>
</organism>
<evidence type="ECO:0000313" key="1">
    <source>
        <dbReference type="EMBL" id="CAG6595050.1"/>
    </source>
</evidence>
<accession>A0A8D8KQK6</accession>
<sequence length="101" mass="10984">MIASALGWDVELESYNGFFGRLSAVGWWLNCGVLHHFVPGDDLTACRPTLRSPSLTRRATLATTRSTLCGANTTVNTADANGVLRRVDRDLSAQERHVPGD</sequence>
<dbReference type="EMBL" id="HBUE01334284">
    <property type="protein sequence ID" value="CAG6595050.1"/>
    <property type="molecule type" value="Transcribed_RNA"/>
</dbReference>
<dbReference type="EMBL" id="HBUE01227526">
    <property type="protein sequence ID" value="CAG6542929.1"/>
    <property type="molecule type" value="Transcribed_RNA"/>
</dbReference>
<proteinExistence type="predicted"/>